<comment type="subcellular location">
    <subcellularLocation>
        <location evidence="8">Cell membrane</location>
        <topology evidence="8">Multi-pass membrane protein</topology>
    </subcellularLocation>
    <subcellularLocation>
        <location evidence="1">Membrane</location>
        <topology evidence="1">Multi-pass membrane protein</topology>
    </subcellularLocation>
</comment>
<dbReference type="GO" id="GO:0005886">
    <property type="term" value="C:plasma membrane"/>
    <property type="evidence" value="ECO:0007669"/>
    <property type="project" value="UniProtKB-SubCell"/>
</dbReference>
<dbReference type="InterPro" id="IPR001905">
    <property type="entry name" value="Ammonium_transpt"/>
</dbReference>
<evidence type="ECO:0000313" key="11">
    <source>
        <dbReference type="Proteomes" id="UP001233999"/>
    </source>
</evidence>
<feature type="domain" description="Ammonium transporter AmtB-like" evidence="9">
    <location>
        <begin position="9"/>
        <end position="399"/>
    </location>
</feature>
<feature type="transmembrane region" description="Helical" evidence="8">
    <location>
        <begin position="150"/>
        <end position="167"/>
    </location>
</feature>
<dbReference type="PANTHER" id="PTHR11730">
    <property type="entry name" value="AMMONIUM TRANSPORTER"/>
    <property type="match status" value="1"/>
</dbReference>
<evidence type="ECO:0000313" key="10">
    <source>
        <dbReference type="EMBL" id="KAJ9592290.1"/>
    </source>
</evidence>
<feature type="transmembrane region" description="Helical" evidence="8">
    <location>
        <begin position="279"/>
        <end position="301"/>
    </location>
</feature>
<comment type="caution">
    <text evidence="10">The sequence shown here is derived from an EMBL/GenBank/DDBJ whole genome shotgun (WGS) entry which is preliminary data.</text>
</comment>
<feature type="transmembrane region" description="Helical" evidence="8">
    <location>
        <begin position="188"/>
        <end position="206"/>
    </location>
</feature>
<dbReference type="PROSITE" id="PS01219">
    <property type="entry name" value="AMMONIUM_TRANSP"/>
    <property type="match status" value="1"/>
</dbReference>
<dbReference type="GO" id="GO:0097272">
    <property type="term" value="P:ammonium homeostasis"/>
    <property type="evidence" value="ECO:0007669"/>
    <property type="project" value="TreeGrafter"/>
</dbReference>
<feature type="transmembrane region" description="Helical" evidence="8">
    <location>
        <begin position="252"/>
        <end position="273"/>
    </location>
</feature>
<dbReference type="InterPro" id="IPR029020">
    <property type="entry name" value="Ammonium/urea_transptr"/>
</dbReference>
<proteinExistence type="inferred from homology"/>
<evidence type="ECO:0000256" key="5">
    <source>
        <dbReference type="ARBA" id="ARBA00022989"/>
    </source>
</evidence>
<feature type="non-terminal residue" evidence="10">
    <location>
        <position position="470"/>
    </location>
</feature>
<dbReference type="EMBL" id="JASPKZ010003842">
    <property type="protein sequence ID" value="KAJ9592290.1"/>
    <property type="molecule type" value="Genomic_DNA"/>
</dbReference>
<dbReference type="Pfam" id="PF00909">
    <property type="entry name" value="Ammonium_transp"/>
    <property type="match status" value="1"/>
</dbReference>
<dbReference type="Gene3D" id="1.10.3430.10">
    <property type="entry name" value="Ammonium transporter AmtB like domains"/>
    <property type="match status" value="1"/>
</dbReference>
<feature type="transmembrane region" description="Helical" evidence="8">
    <location>
        <begin position="313"/>
        <end position="335"/>
    </location>
</feature>
<evidence type="ECO:0000256" key="8">
    <source>
        <dbReference type="RuleBase" id="RU362002"/>
    </source>
</evidence>
<keyword evidence="5 8" id="KW-1133">Transmembrane helix</keyword>
<evidence type="ECO:0000256" key="4">
    <source>
        <dbReference type="ARBA" id="ARBA00022692"/>
    </source>
</evidence>
<comment type="similarity">
    <text evidence="2 8">Belongs to the ammonia transporter channel (TC 1.A.11.2) family.</text>
</comment>
<sequence length="470" mass="50692">FFFLLGKGVFFYIMQCGFACLEAGAVRSKNATNIIMKNIMDIFISSVAYWLVGYALAYGDGNAIIGYTHWAGIGIDYGKMAHWFFQCIFAATAATIVSGAVAERCNYIAYIVYSAVISGLVYPPITHWTWTDEGWLKQLGYVDYSGCGPVHLLGGVCSLFGALFIGPRIGKFGNKYKKLEKEDIVGHSVPLSGIGGMILIAGFLAFNGGSIGSMSNPGDEFVIARVIINTILGGSGGSIVMLALCKLGFCGYPAWSFSLTLNAALAGMVSVCAGGDDMAMWAGFVSGAIVAPIYLAIHYFMLRMKIDDPLDAVAVHLGGGFWGLISASLFGYEGIVYGASYESAAKLWFRLVGAAIIIMWGSIASCIMFGLLRYFGKLRVTEEQELEGLDISMHNEPGYPVQGWVIPPHLPSCPPSESKQFLKSSKSFIKHDIEALIRPDKEIAVKPVNGTIKPETEALLKTENETSSKC</sequence>
<keyword evidence="7 8" id="KW-0924">Ammonia transport</keyword>
<dbReference type="AlphaFoldDB" id="A0AAD8A520"/>
<feature type="transmembrane region" description="Helical" evidence="8">
    <location>
        <begin position="226"/>
        <end position="245"/>
    </location>
</feature>
<evidence type="ECO:0000256" key="1">
    <source>
        <dbReference type="ARBA" id="ARBA00004141"/>
    </source>
</evidence>
<evidence type="ECO:0000256" key="6">
    <source>
        <dbReference type="ARBA" id="ARBA00023136"/>
    </source>
</evidence>
<feature type="transmembrane region" description="Helical" evidence="8">
    <location>
        <begin position="83"/>
        <end position="101"/>
    </location>
</feature>
<feature type="transmembrane region" description="Helical" evidence="8">
    <location>
        <begin position="347"/>
        <end position="372"/>
    </location>
</feature>
<accession>A0AAD8A520</accession>
<dbReference type="GO" id="GO:0008519">
    <property type="term" value="F:ammonium channel activity"/>
    <property type="evidence" value="ECO:0007669"/>
    <property type="project" value="InterPro"/>
</dbReference>
<gene>
    <name evidence="10" type="ORF">L9F63_001186</name>
</gene>
<dbReference type="Proteomes" id="UP001233999">
    <property type="component" value="Unassembled WGS sequence"/>
</dbReference>
<feature type="transmembrane region" description="Helical" evidence="8">
    <location>
        <begin position="6"/>
        <end position="26"/>
    </location>
</feature>
<evidence type="ECO:0000256" key="7">
    <source>
        <dbReference type="ARBA" id="ARBA00023177"/>
    </source>
</evidence>
<dbReference type="InterPro" id="IPR024041">
    <property type="entry name" value="NH4_transpt_AmtB-like_dom"/>
</dbReference>
<dbReference type="PANTHER" id="PTHR11730:SF6">
    <property type="entry name" value="AMMONIUM TRANSPORTER"/>
    <property type="match status" value="1"/>
</dbReference>
<evidence type="ECO:0000256" key="2">
    <source>
        <dbReference type="ARBA" id="ARBA00005887"/>
    </source>
</evidence>
<keyword evidence="4 8" id="KW-0812">Transmembrane</keyword>
<evidence type="ECO:0000259" key="9">
    <source>
        <dbReference type="Pfam" id="PF00909"/>
    </source>
</evidence>
<keyword evidence="11" id="KW-1185">Reference proteome</keyword>
<reference evidence="10" key="1">
    <citation type="journal article" date="2023" name="IScience">
        <title>Live-bearing cockroach genome reveals convergent evolutionary mechanisms linked to viviparity in insects and beyond.</title>
        <authorList>
            <person name="Fouks B."/>
            <person name="Harrison M.C."/>
            <person name="Mikhailova A.A."/>
            <person name="Marchal E."/>
            <person name="English S."/>
            <person name="Carruthers M."/>
            <person name="Jennings E.C."/>
            <person name="Chiamaka E.L."/>
            <person name="Frigard R.A."/>
            <person name="Pippel M."/>
            <person name="Attardo G.M."/>
            <person name="Benoit J.B."/>
            <person name="Bornberg-Bauer E."/>
            <person name="Tobe S.S."/>
        </authorList>
    </citation>
    <scope>NUCLEOTIDE SEQUENCE</scope>
    <source>
        <strain evidence="10">Stay&amp;Tobe</strain>
    </source>
</reference>
<feature type="transmembrane region" description="Helical" evidence="8">
    <location>
        <begin position="108"/>
        <end position="130"/>
    </location>
</feature>
<protein>
    <recommendedName>
        <fullName evidence="8">Ammonium transporter</fullName>
    </recommendedName>
</protein>
<keyword evidence="6 8" id="KW-0472">Membrane</keyword>
<dbReference type="NCBIfam" id="TIGR00836">
    <property type="entry name" value="amt"/>
    <property type="match status" value="1"/>
</dbReference>
<dbReference type="SUPFAM" id="SSF111352">
    <property type="entry name" value="Ammonium transporter"/>
    <property type="match status" value="1"/>
</dbReference>
<keyword evidence="3 8" id="KW-0813">Transport</keyword>
<evidence type="ECO:0000256" key="3">
    <source>
        <dbReference type="ARBA" id="ARBA00022448"/>
    </source>
</evidence>
<organism evidence="10 11">
    <name type="scientific">Diploptera punctata</name>
    <name type="common">Pacific beetle cockroach</name>
    <dbReference type="NCBI Taxonomy" id="6984"/>
    <lineage>
        <taxon>Eukaryota</taxon>
        <taxon>Metazoa</taxon>
        <taxon>Ecdysozoa</taxon>
        <taxon>Arthropoda</taxon>
        <taxon>Hexapoda</taxon>
        <taxon>Insecta</taxon>
        <taxon>Pterygota</taxon>
        <taxon>Neoptera</taxon>
        <taxon>Polyneoptera</taxon>
        <taxon>Dictyoptera</taxon>
        <taxon>Blattodea</taxon>
        <taxon>Blaberoidea</taxon>
        <taxon>Blaberidae</taxon>
        <taxon>Diplopterinae</taxon>
        <taxon>Diploptera</taxon>
    </lineage>
</organism>
<name>A0AAD8A520_DIPPU</name>
<reference evidence="10" key="2">
    <citation type="submission" date="2023-05" db="EMBL/GenBank/DDBJ databases">
        <authorList>
            <person name="Fouks B."/>
        </authorList>
    </citation>
    <scope>NUCLEOTIDE SEQUENCE</scope>
    <source>
        <strain evidence="10">Stay&amp;Tobe</strain>
        <tissue evidence="10">Testes</tissue>
    </source>
</reference>
<dbReference type="InterPro" id="IPR018047">
    <property type="entry name" value="Ammonium_transpt_CS"/>
</dbReference>